<evidence type="ECO:0000313" key="6">
    <source>
        <dbReference type="EMBL" id="GFZ20636.1"/>
    </source>
</evidence>
<evidence type="ECO:0000256" key="2">
    <source>
        <dbReference type="ARBA" id="ARBA00022771"/>
    </source>
</evidence>
<dbReference type="PANTHER" id="PTHR45969">
    <property type="entry name" value="RING ZINC FINGER PROTEIN-RELATED"/>
    <property type="match status" value="1"/>
</dbReference>
<reference evidence="6 7" key="1">
    <citation type="submission" date="2019-07" db="EMBL/GenBank/DDBJ databases">
        <title>De Novo Assembly of kiwifruit Actinidia rufa.</title>
        <authorList>
            <person name="Sugita-Konishi S."/>
            <person name="Sato K."/>
            <person name="Mori E."/>
            <person name="Abe Y."/>
            <person name="Kisaki G."/>
            <person name="Hamano K."/>
            <person name="Suezawa K."/>
            <person name="Otani M."/>
            <person name="Fukuda T."/>
            <person name="Manabe T."/>
            <person name="Gomi K."/>
            <person name="Tabuchi M."/>
            <person name="Akimitsu K."/>
            <person name="Kataoka I."/>
        </authorList>
    </citation>
    <scope>NUCLEOTIDE SEQUENCE [LARGE SCALE GENOMIC DNA]</scope>
    <source>
        <strain evidence="7">cv. Fuchu</strain>
    </source>
</reference>
<dbReference type="PROSITE" id="PS50089">
    <property type="entry name" value="ZF_RING_2"/>
    <property type="match status" value="1"/>
</dbReference>
<comment type="caution">
    <text evidence="6">The sequence shown here is derived from an EMBL/GenBank/DDBJ whole genome shotgun (WGS) entry which is preliminary data.</text>
</comment>
<keyword evidence="1" id="KW-0479">Metal-binding</keyword>
<accession>A0A7J0HC22</accession>
<keyword evidence="2 4" id="KW-0863">Zinc-finger</keyword>
<dbReference type="AlphaFoldDB" id="A0A7J0HC22"/>
<dbReference type="GO" id="GO:0061630">
    <property type="term" value="F:ubiquitin protein ligase activity"/>
    <property type="evidence" value="ECO:0007669"/>
    <property type="project" value="TreeGrafter"/>
</dbReference>
<dbReference type="SUPFAM" id="SSF57850">
    <property type="entry name" value="RING/U-box"/>
    <property type="match status" value="1"/>
</dbReference>
<evidence type="ECO:0000313" key="7">
    <source>
        <dbReference type="Proteomes" id="UP000585474"/>
    </source>
</evidence>
<dbReference type="Gene3D" id="3.30.40.10">
    <property type="entry name" value="Zinc/RING finger domain, C3HC4 (zinc finger)"/>
    <property type="match status" value="1"/>
</dbReference>
<dbReference type="EMBL" id="BJWL01000028">
    <property type="protein sequence ID" value="GFZ20636.1"/>
    <property type="molecule type" value="Genomic_DNA"/>
</dbReference>
<keyword evidence="3" id="KW-0862">Zinc</keyword>
<dbReference type="OrthoDB" id="21204at2759"/>
<protein>
    <recommendedName>
        <fullName evidence="5">RING-type domain-containing protein</fullName>
    </recommendedName>
</protein>
<dbReference type="Proteomes" id="UP000585474">
    <property type="component" value="Unassembled WGS sequence"/>
</dbReference>
<dbReference type="GO" id="GO:0008270">
    <property type="term" value="F:zinc ion binding"/>
    <property type="evidence" value="ECO:0007669"/>
    <property type="project" value="UniProtKB-KW"/>
</dbReference>
<dbReference type="InterPro" id="IPR013083">
    <property type="entry name" value="Znf_RING/FYVE/PHD"/>
</dbReference>
<proteinExistence type="predicted"/>
<gene>
    <name evidence="6" type="ORF">Acr_28g0013410</name>
</gene>
<organism evidence="6 7">
    <name type="scientific">Actinidia rufa</name>
    <dbReference type="NCBI Taxonomy" id="165716"/>
    <lineage>
        <taxon>Eukaryota</taxon>
        <taxon>Viridiplantae</taxon>
        <taxon>Streptophyta</taxon>
        <taxon>Embryophyta</taxon>
        <taxon>Tracheophyta</taxon>
        <taxon>Spermatophyta</taxon>
        <taxon>Magnoliopsida</taxon>
        <taxon>eudicotyledons</taxon>
        <taxon>Gunneridae</taxon>
        <taxon>Pentapetalae</taxon>
        <taxon>asterids</taxon>
        <taxon>Ericales</taxon>
        <taxon>Actinidiaceae</taxon>
        <taxon>Actinidia</taxon>
    </lineage>
</organism>
<dbReference type="InterPro" id="IPR001841">
    <property type="entry name" value="Znf_RING"/>
</dbReference>
<evidence type="ECO:0000259" key="5">
    <source>
        <dbReference type="PROSITE" id="PS50089"/>
    </source>
</evidence>
<evidence type="ECO:0000256" key="1">
    <source>
        <dbReference type="ARBA" id="ARBA00022723"/>
    </source>
</evidence>
<dbReference type="PANTHER" id="PTHR45969:SF69">
    <property type="entry name" value="FINGER DOMAIN PROTEIN, PUTATIVE (AFU_ORTHOLOGUE AFUA_3G12190)-RELATED"/>
    <property type="match status" value="1"/>
</dbReference>
<sequence length="235" mass="26839">MAELAIAKSMADHLDRLQRPSHDPPCDSDPRLRRTAELSNEQLEWARLSTMTTELARSRSRATGRDFWVVLAETELRVRVELARILAPTVDPVLRGLREVSLEEGGIVCGVCHDDMVFGEEVRSLRCRHVFHRDCIYRWLKVKNACPFCRYSMDLDSGDQLIAKSIADPPCDSELEWGRLSAMTAELALSRVQTTGRDYGVVLEDMEWRVKVELARILAPMVDPLLRVLLSRFFN</sequence>
<name>A0A7J0HC22_9ERIC</name>
<keyword evidence="7" id="KW-1185">Reference proteome</keyword>
<dbReference type="SMART" id="SM00184">
    <property type="entry name" value="RING"/>
    <property type="match status" value="1"/>
</dbReference>
<dbReference type="GO" id="GO:0016567">
    <property type="term" value="P:protein ubiquitination"/>
    <property type="evidence" value="ECO:0007669"/>
    <property type="project" value="TreeGrafter"/>
</dbReference>
<evidence type="ECO:0000256" key="3">
    <source>
        <dbReference type="ARBA" id="ARBA00022833"/>
    </source>
</evidence>
<feature type="domain" description="RING-type" evidence="5">
    <location>
        <begin position="109"/>
        <end position="150"/>
    </location>
</feature>
<dbReference type="Pfam" id="PF13639">
    <property type="entry name" value="zf-RING_2"/>
    <property type="match status" value="1"/>
</dbReference>
<dbReference type="CDD" id="cd16454">
    <property type="entry name" value="RING-H2_PA-TM-RING"/>
    <property type="match status" value="1"/>
</dbReference>
<evidence type="ECO:0000256" key="4">
    <source>
        <dbReference type="PROSITE-ProRule" id="PRU00175"/>
    </source>
</evidence>